<dbReference type="InterPro" id="IPR036188">
    <property type="entry name" value="FAD/NAD-bd_sf"/>
</dbReference>
<dbReference type="Proteomes" id="UP001200741">
    <property type="component" value="Unassembled WGS sequence"/>
</dbReference>
<dbReference type="PIRSF" id="PIRSF011396">
    <property type="entry name" value="Trp_halogenase"/>
    <property type="match status" value="1"/>
</dbReference>
<dbReference type="EMBL" id="JAJTWU010000008">
    <property type="protein sequence ID" value="MCE4556651.1"/>
    <property type="molecule type" value="Genomic_DNA"/>
</dbReference>
<dbReference type="Pfam" id="PF04820">
    <property type="entry name" value="Trp_halogenase"/>
    <property type="match status" value="1"/>
</dbReference>
<proteinExistence type="predicted"/>
<dbReference type="InterPro" id="IPR033856">
    <property type="entry name" value="Trp_halogen"/>
</dbReference>
<organism evidence="1 2">
    <name type="scientific">Pelomonas cellulosilytica</name>
    <dbReference type="NCBI Taxonomy" id="2906762"/>
    <lineage>
        <taxon>Bacteria</taxon>
        <taxon>Pseudomonadati</taxon>
        <taxon>Pseudomonadota</taxon>
        <taxon>Betaproteobacteria</taxon>
        <taxon>Burkholderiales</taxon>
        <taxon>Sphaerotilaceae</taxon>
        <taxon>Roseateles</taxon>
    </lineage>
</organism>
<evidence type="ECO:0000313" key="2">
    <source>
        <dbReference type="Proteomes" id="UP001200741"/>
    </source>
</evidence>
<gene>
    <name evidence="1" type="ORF">LXT13_19820</name>
</gene>
<protein>
    <submittedName>
        <fullName evidence="1">Tryptophan 7-halogenase</fullName>
    </submittedName>
</protein>
<dbReference type="SUPFAM" id="SSF51905">
    <property type="entry name" value="FAD/NAD(P)-binding domain"/>
    <property type="match status" value="1"/>
</dbReference>
<name>A0ABS8Y0U7_9BURK</name>
<accession>A0ABS8Y0U7</accession>
<dbReference type="PANTHER" id="PTHR43747:SF4">
    <property type="entry name" value="FLAVIN-DEPENDENT TRYPTOPHAN HALOGENASE"/>
    <property type="match status" value="1"/>
</dbReference>
<dbReference type="PANTHER" id="PTHR43747">
    <property type="entry name" value="FAD-BINDING PROTEIN"/>
    <property type="match status" value="1"/>
</dbReference>
<dbReference type="Gene3D" id="3.50.50.60">
    <property type="entry name" value="FAD/NAD(P)-binding domain"/>
    <property type="match status" value="1"/>
</dbReference>
<comment type="caution">
    <text evidence="1">The sequence shown here is derived from an EMBL/GenBank/DDBJ whole genome shotgun (WGS) entry which is preliminary data.</text>
</comment>
<dbReference type="InterPro" id="IPR006905">
    <property type="entry name" value="Flavin_halogenase"/>
</dbReference>
<dbReference type="RefSeq" id="WP_233373698.1">
    <property type="nucleotide sequence ID" value="NZ_JAJTWU010000008.1"/>
</dbReference>
<reference evidence="1 2" key="1">
    <citation type="submission" date="2021-12" db="EMBL/GenBank/DDBJ databases">
        <title>Genome seq of P8.</title>
        <authorList>
            <person name="Seo T."/>
        </authorList>
    </citation>
    <scope>NUCLEOTIDE SEQUENCE [LARGE SCALE GENOMIC DNA]</scope>
    <source>
        <strain evidence="1 2">P8</strain>
    </source>
</reference>
<dbReference type="InterPro" id="IPR050816">
    <property type="entry name" value="Flavin-dep_Halogenase_NPB"/>
</dbReference>
<evidence type="ECO:0000313" key="1">
    <source>
        <dbReference type="EMBL" id="MCE4556651.1"/>
    </source>
</evidence>
<keyword evidence="2" id="KW-1185">Reference proteome</keyword>
<sequence>MSDAAIRRIVIVGGGSAGWMTAAPLGQVFGTQPGGPPNPVGCEIVLVESPDIGTVGVGEATLPSIRHYNDTLGLDNAEFMRKTQATFKLGIEFNDWGHLGNRFFHGFGGFGPAIVNRSSVAHWLRLSRAGGMRSYEEWSVATQMARRNRFAMPDAGPPSAANAYSYAFHFDAGLYAAYLRDYAMARGVKREEGTIVDVSVRPGDGFVTAVTLADGRRIEGDLFIDCSGFRALLIDGVCQVGYHDWTHWLPCDSAQAVPCARVEPLTPYTMSTARSAGWQWRIPLQHRTGNGHVYCSGYTSDEEAGRVLMQHVDGAALGEPRQLRFKTGMRHKIWDRNVVSIGLASGFLEPLESTSLSLVIHGVSALVELFPNRACERHLVQEYNRRMARQYESIRDFIILHYKQTRRDDSDFWRYCAHMSIPETLAHQMAIFRRNGRVAILDRDSFGEDSWLSLFLGLGLTPEGLDPLLAQVDDALLRQHFQRLHVAIAQTVEGMPDHAAYLAHLGADLGADLGVQRGR</sequence>